<keyword evidence="3" id="KW-1185">Reference proteome</keyword>
<reference evidence="3" key="1">
    <citation type="journal article" date="2019" name="Microbiol. Immunol.">
        <title>Molecular and phenotypic characterization of Leptospira johnsonii sp. nov., Leptospira ellinghausenii sp. nov. and Leptospira ryugenii sp. nov. isolated from soil and water in Japan.</title>
        <authorList>
            <person name="Masuzawa T."/>
            <person name="Saito M."/>
            <person name="Nakao R."/>
            <person name="Nikaido Y."/>
            <person name="Matsumoto M."/>
            <person name="Ogawa M."/>
            <person name="Yokoyama M."/>
            <person name="Hidaka Y."/>
            <person name="Tomita J."/>
            <person name="Sakakibara K."/>
            <person name="Suzuki K."/>
            <person name="Yasuda S."/>
            <person name="Sato H."/>
            <person name="Yamaguchi M."/>
            <person name="Yoshida S.I."/>
            <person name="Koizumi N."/>
            <person name="Kawamura Y."/>
        </authorList>
    </citation>
    <scope>NUCLEOTIDE SEQUENCE [LARGE SCALE GENOMIC DNA]</scope>
    <source>
        <strain evidence="3">E18</strain>
    </source>
</reference>
<dbReference type="AlphaFoldDB" id="A0A2P2DF45"/>
<name>A0A2P2DF45_9LEPT</name>
<sequence length="573" mass="67333">MVVPKMKFYFFLFLFLYQCQISWYHTRVSKDKGIEIPISESESVFERNGVSCFISSIPFQMEFENSQTNLVSDKQIDFQFIENIRTNLKLKNTNSRHIKQIYGIPNSWPYLKELESFRSIKSFERFKQLENLNGNPNDRKTLYKYAEIVDGDTFFYTNEQTNLNNEIKNCDTYYQFNYAKKEIDDINSLLFVFTLGVIPALQYENHYFVLSKRKSLEPNPEITTYKYGFRKVISWFFLPTFNLFNEVVSYNQDYRFFDHSKDQFLDSLENKYSQPLPIKYLNPVYGDIRGNVYKSDSGLFETMIPVDVRFAVLRDGKEKVSFYDPIHGLFKIQAIKVDKKIETDVSSNGIESTLKSFIKIKLVDKIQKQFPQSSIKKEIFTPDYRNGTYTFILEIDKPEVGLENSNKELFIFSCFKLQDRIFILSKSLPNAFNEPISQQLAESEIISFYANTKFRSKYKEPKPINLEVSMNDAKGKSLTDVEDENDEEEEDDDEEDEEEEELPGSIASSEIDLDGLFSLLKARTYIPKGKLDIKPGRFKFNQARIHSPKITRSKFHIKPGRSKNFSRPAKWRR</sequence>
<feature type="region of interest" description="Disordered" evidence="1">
    <location>
        <begin position="465"/>
        <end position="505"/>
    </location>
</feature>
<protein>
    <submittedName>
        <fullName evidence="2">Uncharacterized protein</fullName>
    </submittedName>
</protein>
<accession>A0A2P2DF45</accession>
<organism evidence="2 3">
    <name type="scientific">Leptospira ellinghausenii</name>
    <dbReference type="NCBI Taxonomy" id="1917822"/>
    <lineage>
        <taxon>Bacteria</taxon>
        <taxon>Pseudomonadati</taxon>
        <taxon>Spirochaetota</taxon>
        <taxon>Spirochaetia</taxon>
        <taxon>Leptospirales</taxon>
        <taxon>Leptospiraceae</taxon>
        <taxon>Leptospira</taxon>
    </lineage>
</organism>
<proteinExistence type="predicted"/>
<evidence type="ECO:0000313" key="3">
    <source>
        <dbReference type="Proteomes" id="UP000245206"/>
    </source>
</evidence>
<dbReference type="Proteomes" id="UP000245206">
    <property type="component" value="Unassembled WGS sequence"/>
</dbReference>
<evidence type="ECO:0000313" key="2">
    <source>
        <dbReference type="EMBL" id="GBF43264.1"/>
    </source>
</evidence>
<dbReference type="EMBL" id="BFAZ01000009">
    <property type="protein sequence ID" value="GBF43264.1"/>
    <property type="molecule type" value="Genomic_DNA"/>
</dbReference>
<gene>
    <name evidence="2" type="ORF">LPTSP2_25610</name>
</gene>
<evidence type="ECO:0000256" key="1">
    <source>
        <dbReference type="SAM" id="MobiDB-lite"/>
    </source>
</evidence>
<comment type="caution">
    <text evidence="2">The sequence shown here is derived from an EMBL/GenBank/DDBJ whole genome shotgun (WGS) entry which is preliminary data.</text>
</comment>
<feature type="compositionally biased region" description="Acidic residues" evidence="1">
    <location>
        <begin position="480"/>
        <end position="502"/>
    </location>
</feature>